<evidence type="ECO:0000313" key="6">
    <source>
        <dbReference type="EMBL" id="QBM26770.1"/>
    </source>
</evidence>
<sequence length="202" mass="21206" precursor="true">MNTRLPTPLTRLCIAVVLVPFISGLSGCAAPAPADRYPDTVRPSHPEAGPSSARRDYRRAPDERLFEAKVLSARAVITAGGQRCWMEREEVPPPRSSANVPGALAGAVIGGILGHQIGGGSGKDLATVGGVVAGAAIGSQVGQSPQRGPVTQDVQRCSPSGGRDQVDYWDVTYEFRGVIHHVQLTERPGPSVTVNAQGEPRE</sequence>
<evidence type="ECO:0000256" key="1">
    <source>
        <dbReference type="ARBA" id="ARBA00004370"/>
    </source>
</evidence>
<reference evidence="6 7" key="1">
    <citation type="submission" date="2019-03" db="EMBL/GenBank/DDBJ databases">
        <authorList>
            <person name="Sebastian G."/>
            <person name="Baumann P."/>
            <person name="Ruckert C."/>
            <person name="Kalinowski J."/>
            <person name="Nebel B."/>
            <person name="Takors R."/>
            <person name="Blombach B."/>
        </authorList>
    </citation>
    <scope>NUCLEOTIDE SEQUENCE [LARGE SCALE GENOMIC DNA]</scope>
    <source>
        <strain evidence="6 7">DSM 1084</strain>
    </source>
</reference>
<evidence type="ECO:0000256" key="2">
    <source>
        <dbReference type="ARBA" id="ARBA00023136"/>
    </source>
</evidence>
<accession>A0A4P6WTU1</accession>
<dbReference type="PANTHER" id="PTHR35603">
    <property type="match status" value="1"/>
</dbReference>
<dbReference type="PROSITE" id="PS51257">
    <property type="entry name" value="PROKAR_LIPOPROTEIN"/>
    <property type="match status" value="1"/>
</dbReference>
<name>A0A4P6WTU1_HYDPS</name>
<evidence type="ECO:0000313" key="7">
    <source>
        <dbReference type="Proteomes" id="UP000293912"/>
    </source>
</evidence>
<comment type="subcellular location">
    <subcellularLocation>
        <location evidence="1">Membrane</location>
    </subcellularLocation>
</comment>
<dbReference type="AlphaFoldDB" id="A0A4P6WTU1"/>
<feature type="domain" description="Glycine zipper 2TM" evidence="5">
    <location>
        <begin position="102"/>
        <end position="142"/>
    </location>
</feature>
<feature type="signal peptide" evidence="4">
    <location>
        <begin position="1"/>
        <end position="29"/>
    </location>
</feature>
<dbReference type="InterPro" id="IPR051407">
    <property type="entry name" value="Bact_OM_lipoprot/Surf_antigen"/>
</dbReference>
<keyword evidence="4" id="KW-0732">Signal</keyword>
<proteinExistence type="predicted"/>
<keyword evidence="7" id="KW-1185">Reference proteome</keyword>
<gene>
    <name evidence="6" type="ORF">HPF_03685</name>
</gene>
<dbReference type="Pfam" id="PF05433">
    <property type="entry name" value="Rick_17kDa_Anti"/>
    <property type="match status" value="1"/>
</dbReference>
<feature type="compositionally biased region" description="Basic and acidic residues" evidence="3">
    <location>
        <begin position="36"/>
        <end position="45"/>
    </location>
</feature>
<evidence type="ECO:0000256" key="3">
    <source>
        <dbReference type="SAM" id="MobiDB-lite"/>
    </source>
</evidence>
<dbReference type="KEGG" id="hpse:HPF_03685"/>
<evidence type="ECO:0000256" key="4">
    <source>
        <dbReference type="SAM" id="SignalP"/>
    </source>
</evidence>
<evidence type="ECO:0000259" key="5">
    <source>
        <dbReference type="Pfam" id="PF05433"/>
    </source>
</evidence>
<dbReference type="InterPro" id="IPR008816">
    <property type="entry name" value="Gly_zipper_2TM_dom"/>
</dbReference>
<organism evidence="6 7">
    <name type="scientific">Hydrogenophaga pseudoflava</name>
    <name type="common">Pseudomonas carboxydoflava</name>
    <dbReference type="NCBI Taxonomy" id="47421"/>
    <lineage>
        <taxon>Bacteria</taxon>
        <taxon>Pseudomonadati</taxon>
        <taxon>Pseudomonadota</taxon>
        <taxon>Betaproteobacteria</taxon>
        <taxon>Burkholderiales</taxon>
        <taxon>Comamonadaceae</taxon>
        <taxon>Hydrogenophaga</taxon>
    </lineage>
</organism>
<dbReference type="GO" id="GO:0019867">
    <property type="term" value="C:outer membrane"/>
    <property type="evidence" value="ECO:0007669"/>
    <property type="project" value="InterPro"/>
</dbReference>
<protein>
    <recommendedName>
        <fullName evidence="5">Glycine zipper 2TM domain-containing protein</fullName>
    </recommendedName>
</protein>
<dbReference type="Proteomes" id="UP000293912">
    <property type="component" value="Chromosome"/>
</dbReference>
<keyword evidence="2" id="KW-0472">Membrane</keyword>
<dbReference type="EMBL" id="CP037867">
    <property type="protein sequence ID" value="QBM26770.1"/>
    <property type="molecule type" value="Genomic_DNA"/>
</dbReference>
<dbReference type="PANTHER" id="PTHR35603:SF2">
    <property type="entry name" value="OUTER MEMBRANE LIPOPROTEIN"/>
    <property type="match status" value="1"/>
</dbReference>
<feature type="region of interest" description="Disordered" evidence="3">
    <location>
        <begin position="35"/>
        <end position="59"/>
    </location>
</feature>
<dbReference type="RefSeq" id="WP_279512607.1">
    <property type="nucleotide sequence ID" value="NZ_CP037867.1"/>
</dbReference>
<feature type="region of interest" description="Disordered" evidence="3">
    <location>
        <begin position="141"/>
        <end position="161"/>
    </location>
</feature>
<feature type="chain" id="PRO_5020919298" description="Glycine zipper 2TM domain-containing protein" evidence="4">
    <location>
        <begin position="30"/>
        <end position="202"/>
    </location>
</feature>